<dbReference type="PANTHER" id="PTHR42760">
    <property type="entry name" value="SHORT-CHAIN DEHYDROGENASES/REDUCTASES FAMILY MEMBER"/>
    <property type="match status" value="1"/>
</dbReference>
<dbReference type="Pfam" id="PF13561">
    <property type="entry name" value="adh_short_C2"/>
    <property type="match status" value="1"/>
</dbReference>
<dbReference type="InterPro" id="IPR002347">
    <property type="entry name" value="SDR_fam"/>
</dbReference>
<dbReference type="Proteomes" id="UP001549320">
    <property type="component" value="Unassembled WGS sequence"/>
</dbReference>
<evidence type="ECO:0000313" key="3">
    <source>
        <dbReference type="Proteomes" id="UP001549320"/>
    </source>
</evidence>
<evidence type="ECO:0000256" key="1">
    <source>
        <dbReference type="ARBA" id="ARBA00006484"/>
    </source>
</evidence>
<dbReference type="InterPro" id="IPR036291">
    <property type="entry name" value="NAD(P)-bd_dom_sf"/>
</dbReference>
<dbReference type="Gene3D" id="3.40.50.720">
    <property type="entry name" value="NAD(P)-binding Rossmann-like Domain"/>
    <property type="match status" value="1"/>
</dbReference>
<dbReference type="EMBL" id="JBEPSH010000003">
    <property type="protein sequence ID" value="MET4576400.1"/>
    <property type="molecule type" value="Genomic_DNA"/>
</dbReference>
<dbReference type="CDD" id="cd05233">
    <property type="entry name" value="SDR_c"/>
    <property type="match status" value="1"/>
</dbReference>
<organism evidence="2 3">
    <name type="scientific">Ottowia thiooxydans</name>
    <dbReference type="NCBI Taxonomy" id="219182"/>
    <lineage>
        <taxon>Bacteria</taxon>
        <taxon>Pseudomonadati</taxon>
        <taxon>Pseudomonadota</taxon>
        <taxon>Betaproteobacteria</taxon>
        <taxon>Burkholderiales</taxon>
        <taxon>Comamonadaceae</taxon>
        <taxon>Ottowia</taxon>
    </lineage>
</organism>
<dbReference type="RefSeq" id="WP_354442485.1">
    <property type="nucleotide sequence ID" value="NZ_JBEPSH010000003.1"/>
</dbReference>
<dbReference type="PRINTS" id="PR00080">
    <property type="entry name" value="SDRFAMILY"/>
</dbReference>
<name>A0ABV2Q5U3_9BURK</name>
<sequence length="256" mass="26256">MNLNGKKLIVTGASSGIGYGAAQAFRRAGALVFLADLQGPALHKAGKDVDAAGVAACDVTIEADCEALAACAERAMDGIDGMFHCAGVADQVARAVDIDIDTWQKIVDINLRGTFLACRAVGRILLAQRSGAIVNVSSIQGLGAAPRRHAYGPAKAAVAHLTRTLACEWGGSSVRVNAIAPAYIDTPMVAQLKADKKIDVARLEGRTPLARFGKVHEVTSAASFLLSDAASYITGVVLPVDGGWSAFGGAGEVASA</sequence>
<keyword evidence="3" id="KW-1185">Reference proteome</keyword>
<accession>A0ABV2Q5U3</accession>
<proteinExistence type="inferred from homology"/>
<gene>
    <name evidence="2" type="ORF">ABIE13_001509</name>
</gene>
<dbReference type="PANTHER" id="PTHR42760:SF124">
    <property type="entry name" value="SHORT-CHAIN DEHYDROGENASE_REDUCTASE"/>
    <property type="match status" value="1"/>
</dbReference>
<comment type="caution">
    <text evidence="2">The sequence shown here is derived from an EMBL/GenBank/DDBJ whole genome shotgun (WGS) entry which is preliminary data.</text>
</comment>
<comment type="similarity">
    <text evidence="1">Belongs to the short-chain dehydrogenases/reductases (SDR) family.</text>
</comment>
<evidence type="ECO:0000313" key="2">
    <source>
        <dbReference type="EMBL" id="MET4576400.1"/>
    </source>
</evidence>
<reference evidence="2 3" key="1">
    <citation type="submission" date="2024-06" db="EMBL/GenBank/DDBJ databases">
        <title>Sorghum-associated microbial communities from plants grown in Nebraska, USA.</title>
        <authorList>
            <person name="Schachtman D."/>
        </authorList>
    </citation>
    <scope>NUCLEOTIDE SEQUENCE [LARGE SCALE GENOMIC DNA]</scope>
    <source>
        <strain evidence="2 3">2709</strain>
    </source>
</reference>
<protein>
    <submittedName>
        <fullName evidence="2">NAD(P)-dependent dehydrogenase (Short-subunit alcohol dehydrogenase family)</fullName>
    </submittedName>
</protein>
<dbReference type="SUPFAM" id="SSF51735">
    <property type="entry name" value="NAD(P)-binding Rossmann-fold domains"/>
    <property type="match status" value="1"/>
</dbReference>
<dbReference type="PRINTS" id="PR00081">
    <property type="entry name" value="GDHRDH"/>
</dbReference>